<dbReference type="FunFam" id="2.170.150.20:FF:000001">
    <property type="entry name" value="Peptide methionine sulfoxide reductase MsrB"/>
    <property type="match status" value="1"/>
</dbReference>
<evidence type="ECO:0000313" key="8">
    <source>
        <dbReference type="EMBL" id="QED26862.1"/>
    </source>
</evidence>
<evidence type="ECO:0000256" key="3">
    <source>
        <dbReference type="ARBA" id="ARBA00022833"/>
    </source>
</evidence>
<dbReference type="Pfam" id="PF01641">
    <property type="entry name" value="SelR"/>
    <property type="match status" value="1"/>
</dbReference>
<dbReference type="PROSITE" id="PS51790">
    <property type="entry name" value="MSRB"/>
    <property type="match status" value="1"/>
</dbReference>
<keyword evidence="9" id="KW-1185">Reference proteome</keyword>
<dbReference type="SUPFAM" id="SSF51316">
    <property type="entry name" value="Mss4-like"/>
    <property type="match status" value="1"/>
</dbReference>
<dbReference type="InterPro" id="IPR002579">
    <property type="entry name" value="Met_Sox_Rdtase_MsrB_dom"/>
</dbReference>
<feature type="binding site" evidence="6">
    <location>
        <position position="100"/>
    </location>
    <ligand>
        <name>Zn(2+)</name>
        <dbReference type="ChEBI" id="CHEBI:29105"/>
    </ligand>
</feature>
<dbReference type="RefSeq" id="WP_146958547.1">
    <property type="nucleotide sequence ID" value="NZ_CP042467.1"/>
</dbReference>
<dbReference type="NCBIfam" id="TIGR00357">
    <property type="entry name" value="peptide-methionine (R)-S-oxide reductase MsrB"/>
    <property type="match status" value="1"/>
</dbReference>
<dbReference type="Proteomes" id="UP000321595">
    <property type="component" value="Chromosome"/>
</dbReference>
<evidence type="ECO:0000256" key="5">
    <source>
        <dbReference type="ARBA" id="ARBA00048488"/>
    </source>
</evidence>
<evidence type="ECO:0000256" key="6">
    <source>
        <dbReference type="HAMAP-Rule" id="MF_01400"/>
    </source>
</evidence>
<feature type="binding site" evidence="6">
    <location>
        <position position="51"/>
    </location>
    <ligand>
        <name>Zn(2+)</name>
        <dbReference type="ChEBI" id="CHEBI:29105"/>
    </ligand>
</feature>
<dbReference type="InterPro" id="IPR011057">
    <property type="entry name" value="Mss4-like_sf"/>
</dbReference>
<keyword evidence="4 6" id="KW-0560">Oxidoreductase</keyword>
<dbReference type="EC" id="1.8.4.12" evidence="6"/>
<accession>A0A5B8XLY2</accession>
<reference evidence="8 9" key="1">
    <citation type="submission" date="2019-08" db="EMBL/GenBank/DDBJ databases">
        <authorList>
            <person name="Liang Q."/>
        </authorList>
    </citation>
    <scope>NUCLEOTIDE SEQUENCE [LARGE SCALE GENOMIC DNA]</scope>
    <source>
        <strain evidence="8 9">V1718</strain>
    </source>
</reference>
<evidence type="ECO:0000256" key="1">
    <source>
        <dbReference type="ARBA" id="ARBA00007174"/>
    </source>
</evidence>
<dbReference type="GO" id="GO:0005737">
    <property type="term" value="C:cytoplasm"/>
    <property type="evidence" value="ECO:0007669"/>
    <property type="project" value="TreeGrafter"/>
</dbReference>
<keyword evidence="2 6" id="KW-0479">Metal-binding</keyword>
<evidence type="ECO:0000259" key="7">
    <source>
        <dbReference type="PROSITE" id="PS51790"/>
    </source>
</evidence>
<dbReference type="GO" id="GO:0033743">
    <property type="term" value="F:peptide-methionine (R)-S-oxide reductase activity"/>
    <property type="evidence" value="ECO:0007669"/>
    <property type="project" value="UniProtKB-UniRule"/>
</dbReference>
<dbReference type="AlphaFoldDB" id="A0A5B8XLY2"/>
<name>A0A5B8XLY2_9DELT</name>
<dbReference type="PANTHER" id="PTHR10173">
    <property type="entry name" value="METHIONINE SULFOXIDE REDUCTASE"/>
    <property type="match status" value="1"/>
</dbReference>
<dbReference type="GO" id="GO:0008270">
    <property type="term" value="F:zinc ion binding"/>
    <property type="evidence" value="ECO:0007669"/>
    <property type="project" value="UniProtKB-UniRule"/>
</dbReference>
<feature type="binding site" evidence="6">
    <location>
        <position position="103"/>
    </location>
    <ligand>
        <name>Zn(2+)</name>
        <dbReference type="ChEBI" id="CHEBI:29105"/>
    </ligand>
</feature>
<gene>
    <name evidence="6 8" type="primary">msrB</name>
    <name evidence="8" type="ORF">FRD01_06325</name>
</gene>
<dbReference type="PANTHER" id="PTHR10173:SF52">
    <property type="entry name" value="METHIONINE-R-SULFOXIDE REDUCTASE B1"/>
    <property type="match status" value="1"/>
</dbReference>
<dbReference type="KEGG" id="bbae:FRD01_06325"/>
<organism evidence="8 9">
    <name type="scientific">Microvenator marinus</name>
    <dbReference type="NCBI Taxonomy" id="2600177"/>
    <lineage>
        <taxon>Bacteria</taxon>
        <taxon>Deltaproteobacteria</taxon>
        <taxon>Bradymonadales</taxon>
        <taxon>Microvenatoraceae</taxon>
        <taxon>Microvenator</taxon>
    </lineage>
</organism>
<evidence type="ECO:0000256" key="4">
    <source>
        <dbReference type="ARBA" id="ARBA00023002"/>
    </source>
</evidence>
<sequence length="135" mass="15472">MSDKKDWKEIGEEEWRERLTPIQFEVARKAATERPFTGVYWDHTEKGRYVCVCCGKYLFTSKAKFDAGCGWPSFFEEVDGAEIRKIRDTTHGMIRTEIVCSECDAHLGHVFNDGPPPTGLRYCVNSASIRFEPEA</sequence>
<feature type="binding site" evidence="6">
    <location>
        <position position="54"/>
    </location>
    <ligand>
        <name>Zn(2+)</name>
        <dbReference type="ChEBI" id="CHEBI:29105"/>
    </ligand>
</feature>
<feature type="domain" description="MsrB" evidence="7">
    <location>
        <begin position="12"/>
        <end position="134"/>
    </location>
</feature>
<dbReference type="HAMAP" id="MF_01400">
    <property type="entry name" value="MsrB"/>
    <property type="match status" value="1"/>
</dbReference>
<comment type="similarity">
    <text evidence="1 6">Belongs to the MsrB Met sulfoxide reductase family.</text>
</comment>
<dbReference type="InterPro" id="IPR028427">
    <property type="entry name" value="Met_Sox_Rdtase_MsrB"/>
</dbReference>
<comment type="catalytic activity">
    <reaction evidence="5 6">
        <text>L-methionyl-[protein] + [thioredoxin]-disulfide + H2O = L-methionyl-(R)-S-oxide-[protein] + [thioredoxin]-dithiol</text>
        <dbReference type="Rhea" id="RHEA:24164"/>
        <dbReference type="Rhea" id="RHEA-COMP:10698"/>
        <dbReference type="Rhea" id="RHEA-COMP:10700"/>
        <dbReference type="Rhea" id="RHEA-COMP:12313"/>
        <dbReference type="Rhea" id="RHEA-COMP:12314"/>
        <dbReference type="ChEBI" id="CHEBI:15377"/>
        <dbReference type="ChEBI" id="CHEBI:16044"/>
        <dbReference type="ChEBI" id="CHEBI:29950"/>
        <dbReference type="ChEBI" id="CHEBI:45764"/>
        <dbReference type="ChEBI" id="CHEBI:50058"/>
        <dbReference type="EC" id="1.8.4.12"/>
    </reaction>
</comment>
<proteinExistence type="inferred from homology"/>
<feature type="active site" description="Nucleophile" evidence="6">
    <location>
        <position position="123"/>
    </location>
</feature>
<evidence type="ECO:0000256" key="2">
    <source>
        <dbReference type="ARBA" id="ARBA00022723"/>
    </source>
</evidence>
<dbReference type="EMBL" id="CP042467">
    <property type="protein sequence ID" value="QED26862.1"/>
    <property type="molecule type" value="Genomic_DNA"/>
</dbReference>
<dbReference type="OrthoDB" id="4174719at2"/>
<evidence type="ECO:0000313" key="9">
    <source>
        <dbReference type="Proteomes" id="UP000321595"/>
    </source>
</evidence>
<dbReference type="Gene3D" id="2.170.150.20">
    <property type="entry name" value="Peptide methionine sulfoxide reductase"/>
    <property type="match status" value="1"/>
</dbReference>
<dbReference type="GO" id="GO:0030091">
    <property type="term" value="P:protein repair"/>
    <property type="evidence" value="ECO:0007669"/>
    <property type="project" value="InterPro"/>
</dbReference>
<protein>
    <recommendedName>
        <fullName evidence="6">Peptide methionine sulfoxide reductase MsrB</fullName>
        <ecNumber evidence="6">1.8.4.12</ecNumber>
    </recommendedName>
    <alternativeName>
        <fullName evidence="6">Peptide-methionine (R)-S-oxide reductase</fullName>
    </alternativeName>
</protein>
<keyword evidence="3 6" id="KW-0862">Zinc</keyword>
<comment type="cofactor">
    <cofactor evidence="6">
        <name>Zn(2+)</name>
        <dbReference type="ChEBI" id="CHEBI:29105"/>
    </cofactor>
    <text evidence="6">Binds 1 zinc ion per subunit. The zinc ion is important for the structural integrity of the protein.</text>
</comment>
<dbReference type="GO" id="GO:0006979">
    <property type="term" value="P:response to oxidative stress"/>
    <property type="evidence" value="ECO:0007669"/>
    <property type="project" value="InterPro"/>
</dbReference>